<proteinExistence type="predicted"/>
<evidence type="ECO:0000313" key="5">
    <source>
        <dbReference type="Proteomes" id="UP000636010"/>
    </source>
</evidence>
<dbReference type="InterPro" id="IPR001647">
    <property type="entry name" value="HTH_TetR"/>
</dbReference>
<evidence type="ECO:0000259" key="3">
    <source>
        <dbReference type="PROSITE" id="PS50977"/>
    </source>
</evidence>
<dbReference type="Proteomes" id="UP000636010">
    <property type="component" value="Unassembled WGS sequence"/>
</dbReference>
<dbReference type="PRINTS" id="PR00455">
    <property type="entry name" value="HTHTETR"/>
</dbReference>
<dbReference type="InterPro" id="IPR009057">
    <property type="entry name" value="Homeodomain-like_sf"/>
</dbReference>
<dbReference type="EMBL" id="BMEC01000020">
    <property type="protein sequence ID" value="GGC54689.1"/>
    <property type="molecule type" value="Genomic_DNA"/>
</dbReference>
<name>A0ABQ1N5M6_9BACT</name>
<keyword evidence="5" id="KW-1185">Reference proteome</keyword>
<dbReference type="PANTHER" id="PTHR43479:SF11">
    <property type="entry name" value="ACREF_ENVCD OPERON REPRESSOR-RELATED"/>
    <property type="match status" value="1"/>
</dbReference>
<evidence type="ECO:0000256" key="2">
    <source>
        <dbReference type="PROSITE-ProRule" id="PRU00335"/>
    </source>
</evidence>
<protein>
    <recommendedName>
        <fullName evidence="3">HTH tetR-type domain-containing protein</fullName>
    </recommendedName>
</protein>
<organism evidence="4 5">
    <name type="scientific">Marivirga lumbricoides</name>
    <dbReference type="NCBI Taxonomy" id="1046115"/>
    <lineage>
        <taxon>Bacteria</taxon>
        <taxon>Pseudomonadati</taxon>
        <taxon>Bacteroidota</taxon>
        <taxon>Cytophagia</taxon>
        <taxon>Cytophagales</taxon>
        <taxon>Marivirgaceae</taxon>
        <taxon>Marivirga</taxon>
    </lineage>
</organism>
<feature type="DNA-binding region" description="H-T-H motif" evidence="2">
    <location>
        <begin position="28"/>
        <end position="47"/>
    </location>
</feature>
<dbReference type="PANTHER" id="PTHR43479">
    <property type="entry name" value="ACREF/ENVCD OPERON REPRESSOR-RELATED"/>
    <property type="match status" value="1"/>
</dbReference>
<evidence type="ECO:0000256" key="1">
    <source>
        <dbReference type="ARBA" id="ARBA00023125"/>
    </source>
</evidence>
<dbReference type="SUPFAM" id="SSF46689">
    <property type="entry name" value="Homeodomain-like"/>
    <property type="match status" value="1"/>
</dbReference>
<dbReference type="Pfam" id="PF00440">
    <property type="entry name" value="TetR_N"/>
    <property type="match status" value="1"/>
</dbReference>
<dbReference type="RefSeq" id="WP_188467646.1">
    <property type="nucleotide sequence ID" value="NZ_BAABHU010000020.1"/>
</dbReference>
<feature type="domain" description="HTH tetR-type" evidence="3">
    <location>
        <begin position="5"/>
        <end position="65"/>
    </location>
</feature>
<evidence type="ECO:0000313" key="4">
    <source>
        <dbReference type="EMBL" id="GGC54689.1"/>
    </source>
</evidence>
<dbReference type="Gene3D" id="1.10.357.10">
    <property type="entry name" value="Tetracycline Repressor, domain 2"/>
    <property type="match status" value="1"/>
</dbReference>
<accession>A0ABQ1N5M6</accession>
<sequence length="162" mass="19135">MEEISEKKKAIFESALKLVQKCGFHGTPMSMIAKNANVAAGTLYLYFESKDELLTALFNYNKKKVETAVDQYLNDETSYKEQFFKIWLHLYKFYITNTEVLKYFEQYINSPYNVERNPLHFRGKLYEFLDKGIKNNQFFMSRTEMLRINPKSWGVVISSIDS</sequence>
<gene>
    <name evidence="4" type="ORF">GCM10011506_45420</name>
</gene>
<comment type="caution">
    <text evidence="4">The sequence shown here is derived from an EMBL/GenBank/DDBJ whole genome shotgun (WGS) entry which is preliminary data.</text>
</comment>
<reference evidence="5" key="1">
    <citation type="journal article" date="2019" name="Int. J. Syst. Evol. Microbiol.">
        <title>The Global Catalogue of Microorganisms (GCM) 10K type strain sequencing project: providing services to taxonomists for standard genome sequencing and annotation.</title>
        <authorList>
            <consortium name="The Broad Institute Genomics Platform"/>
            <consortium name="The Broad Institute Genome Sequencing Center for Infectious Disease"/>
            <person name="Wu L."/>
            <person name="Ma J."/>
        </authorList>
    </citation>
    <scope>NUCLEOTIDE SEQUENCE [LARGE SCALE GENOMIC DNA]</scope>
    <source>
        <strain evidence="5">CGMCC 1.10832</strain>
    </source>
</reference>
<keyword evidence="1 2" id="KW-0238">DNA-binding</keyword>
<dbReference type="PROSITE" id="PS50977">
    <property type="entry name" value="HTH_TETR_2"/>
    <property type="match status" value="1"/>
</dbReference>
<dbReference type="InterPro" id="IPR050624">
    <property type="entry name" value="HTH-type_Tx_Regulator"/>
</dbReference>